<gene>
    <name evidence="5" type="ORF">GPX89_34460</name>
</gene>
<name>A0A7K1V6Q7_9NOCA</name>
<proteinExistence type="inferred from homology"/>
<reference evidence="5 6" key="1">
    <citation type="submission" date="2019-12" db="EMBL/GenBank/DDBJ databases">
        <title>Nocardia sp. nov. ET3-3 isolated from soil.</title>
        <authorList>
            <person name="Kanchanasin P."/>
            <person name="Tanasupawat S."/>
            <person name="Yuki M."/>
            <person name="Kudo T."/>
        </authorList>
    </citation>
    <scope>NUCLEOTIDE SEQUENCE [LARGE SCALE GENOMIC DNA]</scope>
    <source>
        <strain evidence="5 6">ET3-3</strain>
    </source>
</reference>
<comment type="similarity">
    <text evidence="1">Belongs to the AfsR/DnrI/RedD regulatory family.</text>
</comment>
<keyword evidence="6" id="KW-1185">Reference proteome</keyword>
<dbReference type="Gene3D" id="1.10.10.10">
    <property type="entry name" value="Winged helix-like DNA-binding domain superfamily/Winged helix DNA-binding domain"/>
    <property type="match status" value="1"/>
</dbReference>
<dbReference type="GO" id="GO:0003677">
    <property type="term" value="F:DNA binding"/>
    <property type="evidence" value="ECO:0007669"/>
    <property type="project" value="UniProtKB-KW"/>
</dbReference>
<dbReference type="SUPFAM" id="SSF46894">
    <property type="entry name" value="C-terminal effector domain of the bipartite response regulators"/>
    <property type="match status" value="1"/>
</dbReference>
<evidence type="ECO:0000313" key="5">
    <source>
        <dbReference type="EMBL" id="MVU82325.1"/>
    </source>
</evidence>
<dbReference type="PANTHER" id="PTHR35807">
    <property type="entry name" value="TRANSCRIPTIONAL REGULATOR REDD-RELATED"/>
    <property type="match status" value="1"/>
</dbReference>
<dbReference type="RefSeq" id="WP_157391945.1">
    <property type="nucleotide sequence ID" value="NZ_WRPP01000009.1"/>
</dbReference>
<comment type="caution">
    <text evidence="5">The sequence shown here is derived from an EMBL/GenBank/DDBJ whole genome shotgun (WGS) entry which is preliminary data.</text>
</comment>
<dbReference type="InterPro" id="IPR005158">
    <property type="entry name" value="BTAD"/>
</dbReference>
<evidence type="ECO:0000256" key="2">
    <source>
        <dbReference type="ARBA" id="ARBA00023125"/>
    </source>
</evidence>
<dbReference type="GO" id="GO:0000160">
    <property type="term" value="P:phosphorelay signal transduction system"/>
    <property type="evidence" value="ECO:0007669"/>
    <property type="project" value="InterPro"/>
</dbReference>
<keyword evidence="2" id="KW-0238">DNA-binding</keyword>
<dbReference type="InterPro" id="IPR036388">
    <property type="entry name" value="WH-like_DNA-bd_sf"/>
</dbReference>
<feature type="domain" description="Bacterial transcriptional activator" evidence="4">
    <location>
        <begin position="434"/>
        <end position="574"/>
    </location>
</feature>
<evidence type="ECO:0008006" key="7">
    <source>
        <dbReference type="Google" id="ProtNLM"/>
    </source>
</evidence>
<dbReference type="Proteomes" id="UP000466794">
    <property type="component" value="Unassembled WGS sequence"/>
</dbReference>
<dbReference type="SUPFAM" id="SSF52540">
    <property type="entry name" value="P-loop containing nucleoside triphosphate hydrolases"/>
    <property type="match status" value="1"/>
</dbReference>
<accession>A0A7K1V6Q7</accession>
<evidence type="ECO:0000256" key="1">
    <source>
        <dbReference type="ARBA" id="ARBA00005820"/>
    </source>
</evidence>
<dbReference type="InterPro" id="IPR027417">
    <property type="entry name" value="P-loop_NTPase"/>
</dbReference>
<organism evidence="5 6">
    <name type="scientific">Nocardia terrae</name>
    <dbReference type="NCBI Taxonomy" id="2675851"/>
    <lineage>
        <taxon>Bacteria</taxon>
        <taxon>Bacillati</taxon>
        <taxon>Actinomycetota</taxon>
        <taxon>Actinomycetes</taxon>
        <taxon>Mycobacteriales</taxon>
        <taxon>Nocardiaceae</taxon>
        <taxon>Nocardia</taxon>
    </lineage>
</organism>
<dbReference type="SMART" id="SM00862">
    <property type="entry name" value="Trans_reg_C"/>
    <property type="match status" value="1"/>
</dbReference>
<dbReference type="GO" id="GO:0006355">
    <property type="term" value="P:regulation of DNA-templated transcription"/>
    <property type="evidence" value="ECO:0007669"/>
    <property type="project" value="InterPro"/>
</dbReference>
<evidence type="ECO:0000313" key="6">
    <source>
        <dbReference type="Proteomes" id="UP000466794"/>
    </source>
</evidence>
<dbReference type="SMART" id="SM01043">
    <property type="entry name" value="BTAD"/>
    <property type="match status" value="1"/>
</dbReference>
<evidence type="ECO:0000259" key="3">
    <source>
        <dbReference type="SMART" id="SM00862"/>
    </source>
</evidence>
<sequence>MLIAVAGLAPRSGASTTALAVAALWPGPERVIMLEADPRGGSLAQRCGGDPGRGLASLTAAAGETGILTATNLEAHLQRHPSGVSYLAAPTAPDAVAEALTTPVSCDRTLTRESVVIADCGLARPDSAAAPLLTHANLLLLVARADQLAALRGAGGLTARYPRAALVLVGDPRPVPADLDADVLGWLPLDELVATALLDGRIPLRRNNVAAARTLATIVRGRVAVAPVARVWSPWRRGARSLFTRNQVPRVYAINHASCGRAESRPPAHRSHLPVPAPTLAPLPSASVTAPLRCSEPLVAQSDAVLAPCATLTRESAEPAPMFTVALFGPLHVTWRASCAPAGEPHGGAEVTVPLQRRSRELLALLALHPAGLTRTQLIDTLWSQRCPHRPTNALHTALGRIRAALAHASGGTAGQIVLSDSGRYRLDPSRVTVDYTAFTDALASHRSAVNEADRRSACERIVGLAAAGTLAADLETDWLEPIREHVRREALAAVGALAQILVVDDPHATLHLLGTAVGIDPYNEHLYHDMMRLHARLGEHHAIAHTLALLTHRLADLGEKPSRETLDIARQLHPKRTPIRRTQRK</sequence>
<evidence type="ECO:0000259" key="4">
    <source>
        <dbReference type="SMART" id="SM01043"/>
    </source>
</evidence>
<dbReference type="InterPro" id="IPR016032">
    <property type="entry name" value="Sig_transdc_resp-reg_C-effctor"/>
</dbReference>
<dbReference type="Gene3D" id="3.40.50.300">
    <property type="entry name" value="P-loop containing nucleotide triphosphate hydrolases"/>
    <property type="match status" value="1"/>
</dbReference>
<dbReference type="Gene3D" id="1.25.40.10">
    <property type="entry name" value="Tetratricopeptide repeat domain"/>
    <property type="match status" value="1"/>
</dbReference>
<dbReference type="AlphaFoldDB" id="A0A7K1V6Q7"/>
<dbReference type="EMBL" id="WRPP01000009">
    <property type="protein sequence ID" value="MVU82325.1"/>
    <property type="molecule type" value="Genomic_DNA"/>
</dbReference>
<feature type="domain" description="OmpR/PhoB-type" evidence="3">
    <location>
        <begin position="348"/>
        <end position="427"/>
    </location>
</feature>
<dbReference type="InterPro" id="IPR001867">
    <property type="entry name" value="OmpR/PhoB-type_DNA-bd"/>
</dbReference>
<dbReference type="InterPro" id="IPR011990">
    <property type="entry name" value="TPR-like_helical_dom_sf"/>
</dbReference>
<dbReference type="InterPro" id="IPR051677">
    <property type="entry name" value="AfsR-DnrI-RedD_regulator"/>
</dbReference>
<dbReference type="Pfam" id="PF03704">
    <property type="entry name" value="BTAD"/>
    <property type="match status" value="1"/>
</dbReference>
<protein>
    <recommendedName>
        <fullName evidence="7">OmpR/PhoB-type domain-containing protein</fullName>
    </recommendedName>
</protein>